<evidence type="ECO:0000256" key="3">
    <source>
        <dbReference type="ARBA" id="ARBA00022771"/>
    </source>
</evidence>
<keyword evidence="7" id="KW-0175">Coiled coil</keyword>
<keyword evidence="9" id="KW-1185">Reference proteome</keyword>
<proteinExistence type="predicted"/>
<dbReference type="PROSITE" id="PS50950">
    <property type="entry name" value="ZF_THAP"/>
    <property type="match status" value="1"/>
</dbReference>
<accession>A0ABM1F2Z4</accession>
<dbReference type="InterPro" id="IPR027805">
    <property type="entry name" value="Transposase_HTH_dom"/>
</dbReference>
<keyword evidence="3 6" id="KW-0863">Zinc-finger</keyword>
<dbReference type="Pfam" id="PF05485">
    <property type="entry name" value="THAP"/>
    <property type="match status" value="1"/>
</dbReference>
<dbReference type="Pfam" id="PF13613">
    <property type="entry name" value="HTH_Tnp_4"/>
    <property type="match status" value="1"/>
</dbReference>
<keyword evidence="2" id="KW-0479">Metal-binding</keyword>
<evidence type="ECO:0000256" key="1">
    <source>
        <dbReference type="ARBA" id="ARBA00001968"/>
    </source>
</evidence>
<dbReference type="RefSeq" id="XP_014678815.1">
    <property type="nucleotide sequence ID" value="XM_014823329.1"/>
</dbReference>
<evidence type="ECO:0000256" key="6">
    <source>
        <dbReference type="PROSITE-ProRule" id="PRU00309"/>
    </source>
</evidence>
<reference evidence="10" key="1">
    <citation type="submission" date="2025-08" db="UniProtKB">
        <authorList>
            <consortium name="RefSeq"/>
        </authorList>
    </citation>
    <scope>IDENTIFICATION</scope>
</reference>
<organism evidence="9 10">
    <name type="scientific">Priapulus caudatus</name>
    <name type="common">Priapulid worm</name>
    <dbReference type="NCBI Taxonomy" id="37621"/>
    <lineage>
        <taxon>Eukaryota</taxon>
        <taxon>Metazoa</taxon>
        <taxon>Ecdysozoa</taxon>
        <taxon>Scalidophora</taxon>
        <taxon>Priapulida</taxon>
        <taxon>Priapulimorpha</taxon>
        <taxon>Priapulimorphida</taxon>
        <taxon>Priapulidae</taxon>
        <taxon>Priapulus</taxon>
    </lineage>
</organism>
<dbReference type="SMART" id="SM00980">
    <property type="entry name" value="THAP"/>
    <property type="match status" value="1"/>
</dbReference>
<protein>
    <submittedName>
        <fullName evidence="10">Uncharacterized protein LOC106818641</fullName>
    </submittedName>
</protein>
<dbReference type="Pfam" id="PF13359">
    <property type="entry name" value="DDE_Tnp_4"/>
    <property type="match status" value="1"/>
</dbReference>
<dbReference type="PANTHER" id="PTHR23080">
    <property type="entry name" value="THAP DOMAIN PROTEIN"/>
    <property type="match status" value="1"/>
</dbReference>
<name>A0ABM1F2Z4_PRICU</name>
<keyword evidence="5 6" id="KW-0238">DNA-binding</keyword>
<evidence type="ECO:0000256" key="5">
    <source>
        <dbReference type="ARBA" id="ARBA00023125"/>
    </source>
</evidence>
<evidence type="ECO:0000313" key="9">
    <source>
        <dbReference type="Proteomes" id="UP000695022"/>
    </source>
</evidence>
<evidence type="ECO:0000256" key="7">
    <source>
        <dbReference type="SAM" id="Coils"/>
    </source>
</evidence>
<evidence type="ECO:0000256" key="4">
    <source>
        <dbReference type="ARBA" id="ARBA00022833"/>
    </source>
</evidence>
<evidence type="ECO:0000313" key="10">
    <source>
        <dbReference type="RefSeq" id="XP_014678815.1"/>
    </source>
</evidence>
<keyword evidence="4" id="KW-0862">Zinc</keyword>
<dbReference type="GeneID" id="106818641"/>
<sequence>MVNFCAIYRCGSRGDRDKKSFYRLPAVITGQCEKTLELSQKRRAKWLANVSRSIKTSNLPYVRICSDHFITGKPSTLFDCTNPDWAPTINLGHDKVTEASAARDSKRYKRTLGREEKKKSFDAASALLQLQIPYDEDEPGSTNTVHEIATEIPTQTDLKAAAIAAMQTELQRLLTENKNLKQQLSSEKMKFDLNFFNDEDDDEKVKYYTGLPDFRTLKILYQYVEPYIPHSRASVLTKFQQLSLCLVKLRLNLSHMDIGQRFGINKSSASRLFLCMIDVLHARLQPLIHWPEREQLRETMPMSFRVNFGTKVAIIIDCFEVFLERPSNLSARALTWSSYKHNNTVKFLIGITPQGSISYLSKGWGGRTSDKHVTEQCGILSQLNPGDVVLADRGFDIADSVGMMGAELCIPAFTRGKKQLSGDEVEKTRKIANVRIHVERVIGSLRQKYTILQTTLPIDLMATDDKKNTTIDKIVIVCAALTNLCPSVVPFN</sequence>
<comment type="cofactor">
    <cofactor evidence="1">
        <name>a divalent metal cation</name>
        <dbReference type="ChEBI" id="CHEBI:60240"/>
    </cofactor>
</comment>
<evidence type="ECO:0000256" key="2">
    <source>
        <dbReference type="ARBA" id="ARBA00022723"/>
    </source>
</evidence>
<evidence type="ECO:0000259" key="8">
    <source>
        <dbReference type="PROSITE" id="PS50950"/>
    </source>
</evidence>
<dbReference type="InterPro" id="IPR027806">
    <property type="entry name" value="HARBI1_dom"/>
</dbReference>
<gene>
    <name evidence="10" type="primary">LOC106818641</name>
</gene>
<feature type="domain" description="THAP-type" evidence="8">
    <location>
        <begin position="1"/>
        <end position="90"/>
    </location>
</feature>
<dbReference type="InterPro" id="IPR006612">
    <property type="entry name" value="THAP_Znf"/>
</dbReference>
<feature type="coiled-coil region" evidence="7">
    <location>
        <begin position="163"/>
        <end position="190"/>
    </location>
</feature>
<dbReference type="Proteomes" id="UP000695022">
    <property type="component" value="Unplaced"/>
</dbReference>
<dbReference type="SUPFAM" id="SSF57716">
    <property type="entry name" value="Glucocorticoid receptor-like (DNA-binding domain)"/>
    <property type="match status" value="1"/>
</dbReference>